<dbReference type="Gene3D" id="1.10.275.10">
    <property type="entry name" value="Fumarase/aspartase (N-terminal domain)"/>
    <property type="match status" value="1"/>
</dbReference>
<reference evidence="1 2" key="1">
    <citation type="journal article" date="2010" name="Stand. Genomic Sci.">
        <title>Non-contiguous finished genome sequence of Aminomonas paucivorans type strain (GLU-3).</title>
        <authorList>
            <person name="Pitluck S."/>
            <person name="Yasawong M."/>
            <person name="Held B."/>
            <person name="Lapidus A."/>
            <person name="Nolan M."/>
            <person name="Copeland A."/>
            <person name="Lucas S."/>
            <person name="Del Rio T.G."/>
            <person name="Tice H."/>
            <person name="Cheng J.F."/>
            <person name="Chertkov O."/>
            <person name="Goodwin L."/>
            <person name="Tapia R."/>
            <person name="Han C."/>
            <person name="Liolios K."/>
            <person name="Ivanova N."/>
            <person name="Mavromatis K."/>
            <person name="Ovchinnikova G."/>
            <person name="Pati A."/>
            <person name="Chen A."/>
            <person name="Palaniappan K."/>
            <person name="Land M."/>
            <person name="Hauser L."/>
            <person name="Chang Y.J."/>
            <person name="Jeffries C.D."/>
            <person name="Pukall R."/>
            <person name="Spring S."/>
            <person name="Rohde M."/>
            <person name="Sikorski J."/>
            <person name="Goker M."/>
            <person name="Woyke T."/>
            <person name="Bristow J."/>
            <person name="Eisen J.A."/>
            <person name="Markowitz V."/>
            <person name="Hugenholtz P."/>
            <person name="Kyrpides N.C."/>
            <person name="Klenk H.P."/>
        </authorList>
    </citation>
    <scope>NUCLEOTIDE SEQUENCE [LARGE SCALE GENOMIC DNA]</scope>
    <source>
        <strain evidence="1 2">DSM 12260</strain>
    </source>
</reference>
<accession>E3CW53</accession>
<dbReference type="InterPro" id="IPR001106">
    <property type="entry name" value="Aromatic_Lyase"/>
</dbReference>
<dbReference type="EC" id="4.3.1.3" evidence="1"/>
<dbReference type="HOGENOM" id="CLU_014801_4_0_0"/>
<name>E3CW53_9BACT</name>
<sequence>MSQKTQPPHPSRIDAVTLGGRMEVSQVVAVARYGARVRFSREYEERVRRCRALADRFAEQETPVYGITTGLGENWNRKVPPEARRTVQRNFARTHACSLGEPLPKECVRALMAVMLQHLGSGHTGIALETLELLAGMLNRDVIPRVPAHGSVGYLCHEGHIASALIGEGTVVHEGREMPARVGLERAGLAPRTLESKEGLSLTSGTTFVTALACLGFHDAWTGACTADVVAALSLEALKGTLMAMDPRVHAARPHEHQIRTAANLRRLLGDSGILARWKGHRVQDALSLRCIPQLHGAAKKLLADGLATLETELNSSVDNPLIFPGEDEQGEALMACNADGSYVGMAADCGAIAVTGIAKMSERRADRLINHHVSELPPFLTPRPGENCGLMIPQYAAAGILGEMRLLSHPATVDNGFTSACQEDYTSMGANASLKLYHLGTLLDYVLATELLNACQALEFHPEPPAVATAAVHRLVRAQVPPLEEDYRPGPYVEILADLIRSGAVLEAAEAVTGALD</sequence>
<dbReference type="Proteomes" id="UP000005096">
    <property type="component" value="Chromosome"/>
</dbReference>
<dbReference type="STRING" id="584708.Apau_0071"/>
<dbReference type="eggNOG" id="COG2986">
    <property type="taxonomic scope" value="Bacteria"/>
</dbReference>
<dbReference type="AlphaFoldDB" id="E3CW53"/>
<dbReference type="InterPro" id="IPR024083">
    <property type="entry name" value="Fumarase/histidase_N"/>
</dbReference>
<dbReference type="SUPFAM" id="SSF48557">
    <property type="entry name" value="L-aspartase-like"/>
    <property type="match status" value="1"/>
</dbReference>
<dbReference type="Pfam" id="PF00221">
    <property type="entry name" value="Lyase_aromatic"/>
    <property type="match status" value="1"/>
</dbReference>
<evidence type="ECO:0000313" key="2">
    <source>
        <dbReference type="Proteomes" id="UP000005096"/>
    </source>
</evidence>
<dbReference type="Gene3D" id="1.20.200.10">
    <property type="entry name" value="Fumarase/aspartase (Central domain)"/>
    <property type="match status" value="1"/>
</dbReference>
<organism evidence="1 2">
    <name type="scientific">Aminomonas paucivorans DSM 12260</name>
    <dbReference type="NCBI Taxonomy" id="584708"/>
    <lineage>
        <taxon>Bacteria</taxon>
        <taxon>Thermotogati</taxon>
        <taxon>Synergistota</taxon>
        <taxon>Synergistia</taxon>
        <taxon>Synergistales</taxon>
        <taxon>Synergistaceae</taxon>
        <taxon>Aminomonas</taxon>
    </lineage>
</organism>
<dbReference type="RefSeq" id="WP_006299650.1">
    <property type="nucleotide sequence ID" value="NZ_CM001022.1"/>
</dbReference>
<protein>
    <submittedName>
        <fullName evidence="1">Histidine ammonia-lyase</fullName>
        <ecNumber evidence="1">4.3.1.3</ecNumber>
    </submittedName>
</protein>
<dbReference type="PANTHER" id="PTHR10362">
    <property type="entry name" value="HISTIDINE AMMONIA-LYASE"/>
    <property type="match status" value="1"/>
</dbReference>
<dbReference type="EMBL" id="CM001022">
    <property type="protein sequence ID" value="EFQ22511.1"/>
    <property type="molecule type" value="Genomic_DNA"/>
</dbReference>
<evidence type="ECO:0000313" key="1">
    <source>
        <dbReference type="EMBL" id="EFQ22511.1"/>
    </source>
</evidence>
<keyword evidence="2" id="KW-1185">Reference proteome</keyword>
<gene>
    <name evidence="1" type="ORF">Apau_0071</name>
</gene>
<dbReference type="InterPro" id="IPR008948">
    <property type="entry name" value="L-Aspartase-like"/>
</dbReference>
<dbReference type="CDD" id="cd00332">
    <property type="entry name" value="PAL-HAL"/>
    <property type="match status" value="1"/>
</dbReference>
<proteinExistence type="predicted"/>
<keyword evidence="1" id="KW-0456">Lyase</keyword>
<dbReference type="PaxDb" id="584708-Apau_0071"/>
<dbReference type="GO" id="GO:0004397">
    <property type="term" value="F:histidine ammonia-lyase activity"/>
    <property type="evidence" value="ECO:0007669"/>
    <property type="project" value="UniProtKB-EC"/>
</dbReference>